<sequence>MSIVLVDALAQKQKSELVESSRAYYYLRFYAKQLNDCCEGKNFLHIEVLGNTRELLKNVTVVMNQCKIILNSCPLEDNFISDVFEVSVLESEIKDRIEYKNDAVWSRAMNLISDVLTAANKLNSVLQKCQGNVPSVEYDLACPEFVPISDLRNVETDLIGIYKNIDNLKQIFGNVDLSNSLTWLMKEIGIIGQQFEKQYLEEVTYNLDEFKKEIEKFAEKNLIIMQNLYKKIRNYNN</sequence>
<evidence type="ECO:0000313" key="2">
    <source>
        <dbReference type="Proteomes" id="UP001162156"/>
    </source>
</evidence>
<comment type="caution">
    <text evidence="1">The sequence shown here is derived from an EMBL/GenBank/DDBJ whole genome shotgun (WGS) entry which is preliminary data.</text>
</comment>
<accession>A0AAV8WTA7</accession>
<gene>
    <name evidence="1" type="ORF">NQ314_017613</name>
</gene>
<reference evidence="1" key="1">
    <citation type="journal article" date="2023" name="Insect Mol. Biol.">
        <title>Genome sequencing provides insights into the evolution of gene families encoding plant cell wall-degrading enzymes in longhorned beetles.</title>
        <authorList>
            <person name="Shin N.R."/>
            <person name="Okamura Y."/>
            <person name="Kirsch R."/>
            <person name="Pauchet Y."/>
        </authorList>
    </citation>
    <scope>NUCLEOTIDE SEQUENCE</scope>
    <source>
        <strain evidence="1">RBIC_L_NR</strain>
    </source>
</reference>
<name>A0AAV8WTA7_9CUCU</name>
<dbReference type="Proteomes" id="UP001162156">
    <property type="component" value="Unassembled WGS sequence"/>
</dbReference>
<proteinExistence type="predicted"/>
<dbReference type="AlphaFoldDB" id="A0AAV8WTA7"/>
<dbReference type="EMBL" id="JANEYF010004917">
    <property type="protein sequence ID" value="KAJ8929686.1"/>
    <property type="molecule type" value="Genomic_DNA"/>
</dbReference>
<evidence type="ECO:0000313" key="1">
    <source>
        <dbReference type="EMBL" id="KAJ8929686.1"/>
    </source>
</evidence>
<protein>
    <submittedName>
        <fullName evidence="1">Uncharacterized protein</fullName>
    </submittedName>
</protein>
<keyword evidence="2" id="KW-1185">Reference proteome</keyword>
<organism evidence="1 2">
    <name type="scientific">Rhamnusium bicolor</name>
    <dbReference type="NCBI Taxonomy" id="1586634"/>
    <lineage>
        <taxon>Eukaryota</taxon>
        <taxon>Metazoa</taxon>
        <taxon>Ecdysozoa</taxon>
        <taxon>Arthropoda</taxon>
        <taxon>Hexapoda</taxon>
        <taxon>Insecta</taxon>
        <taxon>Pterygota</taxon>
        <taxon>Neoptera</taxon>
        <taxon>Endopterygota</taxon>
        <taxon>Coleoptera</taxon>
        <taxon>Polyphaga</taxon>
        <taxon>Cucujiformia</taxon>
        <taxon>Chrysomeloidea</taxon>
        <taxon>Cerambycidae</taxon>
        <taxon>Lepturinae</taxon>
        <taxon>Rhagiini</taxon>
        <taxon>Rhamnusium</taxon>
    </lineage>
</organism>